<name>A0A9N7VXJ8_PLEPL</name>
<dbReference type="EMBL" id="CADEAL010004291">
    <property type="protein sequence ID" value="CAB1456251.1"/>
    <property type="molecule type" value="Genomic_DNA"/>
</dbReference>
<feature type="region of interest" description="Disordered" evidence="1">
    <location>
        <begin position="50"/>
        <end position="109"/>
    </location>
</feature>
<accession>A0A9N7VXJ8</accession>
<feature type="compositionally biased region" description="Polar residues" evidence="1">
    <location>
        <begin position="96"/>
        <end position="108"/>
    </location>
</feature>
<dbReference type="Proteomes" id="UP001153269">
    <property type="component" value="Unassembled WGS sequence"/>
</dbReference>
<dbReference type="AlphaFoldDB" id="A0A9N7VXJ8"/>
<reference evidence="2" key="1">
    <citation type="submission" date="2020-03" db="EMBL/GenBank/DDBJ databases">
        <authorList>
            <person name="Weist P."/>
        </authorList>
    </citation>
    <scope>NUCLEOTIDE SEQUENCE</scope>
</reference>
<evidence type="ECO:0000256" key="1">
    <source>
        <dbReference type="SAM" id="MobiDB-lite"/>
    </source>
</evidence>
<evidence type="ECO:0000313" key="2">
    <source>
        <dbReference type="EMBL" id="CAB1456251.1"/>
    </source>
</evidence>
<feature type="compositionally biased region" description="Low complexity" evidence="1">
    <location>
        <begin position="66"/>
        <end position="80"/>
    </location>
</feature>
<gene>
    <name evidence="2" type="ORF">PLEPLA_LOCUS44033</name>
</gene>
<comment type="caution">
    <text evidence="2">The sequence shown here is derived from an EMBL/GenBank/DDBJ whole genome shotgun (WGS) entry which is preliminary data.</text>
</comment>
<organism evidence="2 3">
    <name type="scientific">Pleuronectes platessa</name>
    <name type="common">European plaice</name>
    <dbReference type="NCBI Taxonomy" id="8262"/>
    <lineage>
        <taxon>Eukaryota</taxon>
        <taxon>Metazoa</taxon>
        <taxon>Chordata</taxon>
        <taxon>Craniata</taxon>
        <taxon>Vertebrata</taxon>
        <taxon>Euteleostomi</taxon>
        <taxon>Actinopterygii</taxon>
        <taxon>Neopterygii</taxon>
        <taxon>Teleostei</taxon>
        <taxon>Neoteleostei</taxon>
        <taxon>Acanthomorphata</taxon>
        <taxon>Carangaria</taxon>
        <taxon>Pleuronectiformes</taxon>
        <taxon>Pleuronectoidei</taxon>
        <taxon>Pleuronectidae</taxon>
        <taxon>Pleuronectes</taxon>
    </lineage>
</organism>
<keyword evidence="3" id="KW-1185">Reference proteome</keyword>
<sequence length="133" mass="14239">MTASAPTQSGAHPPVYCSGRNIGDDGCALGDLLLGRQLEAFKRLIGFDSDERSSRCTGAHWRTRGSEASAQSQDPQSPQPIRGYTGGPELLVGGATRSTQTHGPTTCSPADGRLLGQLLRYKLKHEALQFDDR</sequence>
<protein>
    <submittedName>
        <fullName evidence="2">Uncharacterized protein</fullName>
    </submittedName>
</protein>
<evidence type="ECO:0000313" key="3">
    <source>
        <dbReference type="Proteomes" id="UP001153269"/>
    </source>
</evidence>
<proteinExistence type="predicted"/>